<keyword evidence="3" id="KW-1185">Reference proteome</keyword>
<organism evidence="2 3">
    <name type="scientific">Kytococcus schroeteri</name>
    <dbReference type="NCBI Taxonomy" id="138300"/>
    <lineage>
        <taxon>Bacteria</taxon>
        <taxon>Bacillati</taxon>
        <taxon>Actinomycetota</taxon>
        <taxon>Actinomycetes</taxon>
        <taxon>Micrococcales</taxon>
        <taxon>Kytococcaceae</taxon>
        <taxon>Kytococcus</taxon>
    </lineage>
</organism>
<feature type="chain" id="PRO_5014165497" description="Peptidase M10 metallopeptidase domain-containing protein" evidence="1">
    <location>
        <begin position="24"/>
        <end position="180"/>
    </location>
</feature>
<proteinExistence type="predicted"/>
<sequence length="180" mass="20541">MRAKLLSTVTLGLTLLPTPAAFADYPEEPWGKPVDGKHTYCYANMTSSEQEPARYAMRRLRDTTDMTIEYVGYGCGRYFGYNDVTWFSDNLPPGVRGRYVCDDCRGGNSYKGSVYIDFAELIKGEDDWSDIRKTTVHEVGHSVSFRHDSTSAMIQGEVPSTHWRWRSYSASDIDDINRFF</sequence>
<reference evidence="2 3" key="1">
    <citation type="submission" date="2017-12" db="EMBL/GenBank/DDBJ databases">
        <title>Phylogenetic diversity of female urinary microbiome.</title>
        <authorList>
            <person name="Thomas-White K."/>
            <person name="Wolfe A.J."/>
        </authorList>
    </citation>
    <scope>NUCLEOTIDE SEQUENCE [LARGE SCALE GENOMIC DNA]</scope>
    <source>
        <strain evidence="2 3">UMB1298</strain>
    </source>
</reference>
<dbReference type="GO" id="GO:0008237">
    <property type="term" value="F:metallopeptidase activity"/>
    <property type="evidence" value="ECO:0007669"/>
    <property type="project" value="InterPro"/>
</dbReference>
<keyword evidence="1" id="KW-0732">Signal</keyword>
<dbReference type="Gene3D" id="3.40.390.10">
    <property type="entry name" value="Collagenase (Catalytic Domain)"/>
    <property type="match status" value="1"/>
</dbReference>
<evidence type="ECO:0008006" key="4">
    <source>
        <dbReference type="Google" id="ProtNLM"/>
    </source>
</evidence>
<comment type="caution">
    <text evidence="2">The sequence shown here is derived from an EMBL/GenBank/DDBJ whole genome shotgun (WGS) entry which is preliminary data.</text>
</comment>
<dbReference type="RefSeq" id="WP_070704071.1">
    <property type="nucleotide sequence ID" value="NZ_JBHLVH010000009.1"/>
</dbReference>
<evidence type="ECO:0000313" key="2">
    <source>
        <dbReference type="EMBL" id="PKZ40871.1"/>
    </source>
</evidence>
<gene>
    <name evidence="2" type="ORF">CYJ76_10635</name>
</gene>
<dbReference type="Proteomes" id="UP000234206">
    <property type="component" value="Unassembled WGS sequence"/>
</dbReference>
<protein>
    <recommendedName>
        <fullName evidence="4">Peptidase M10 metallopeptidase domain-containing protein</fullName>
    </recommendedName>
</protein>
<name>A0A2I1P8E2_9MICO</name>
<dbReference type="OrthoDB" id="7594344at2"/>
<evidence type="ECO:0000313" key="3">
    <source>
        <dbReference type="Proteomes" id="UP000234206"/>
    </source>
</evidence>
<dbReference type="EMBL" id="PKIZ01000025">
    <property type="protein sequence ID" value="PKZ40871.1"/>
    <property type="molecule type" value="Genomic_DNA"/>
</dbReference>
<evidence type="ECO:0000256" key="1">
    <source>
        <dbReference type="SAM" id="SignalP"/>
    </source>
</evidence>
<dbReference type="InterPro" id="IPR024079">
    <property type="entry name" value="MetalloPept_cat_dom_sf"/>
</dbReference>
<accession>A0A2I1P8E2</accession>
<feature type="signal peptide" evidence="1">
    <location>
        <begin position="1"/>
        <end position="23"/>
    </location>
</feature>
<dbReference type="AlphaFoldDB" id="A0A2I1P8E2"/>
<dbReference type="SUPFAM" id="SSF55486">
    <property type="entry name" value="Metalloproteases ('zincins'), catalytic domain"/>
    <property type="match status" value="1"/>
</dbReference>